<protein>
    <submittedName>
        <fullName evidence="2">Energy transducer TonB</fullName>
    </submittedName>
</protein>
<organism evidence="2 3">
    <name type="scientific">Hymenobacter cellulosivorans</name>
    <dbReference type="NCBI Taxonomy" id="2932249"/>
    <lineage>
        <taxon>Bacteria</taxon>
        <taxon>Pseudomonadati</taxon>
        <taxon>Bacteroidota</taxon>
        <taxon>Cytophagia</taxon>
        <taxon>Cytophagales</taxon>
        <taxon>Hymenobacteraceae</taxon>
        <taxon>Hymenobacter</taxon>
    </lineage>
</organism>
<dbReference type="Gene3D" id="3.30.1150.10">
    <property type="match status" value="1"/>
</dbReference>
<name>A0ABY4FBX3_9BACT</name>
<dbReference type="EMBL" id="CP095049">
    <property type="protein sequence ID" value="UOQ51956.1"/>
    <property type="molecule type" value="Genomic_DNA"/>
</dbReference>
<dbReference type="SUPFAM" id="SSF74653">
    <property type="entry name" value="TolA/TonB C-terminal domain"/>
    <property type="match status" value="1"/>
</dbReference>
<evidence type="ECO:0000256" key="1">
    <source>
        <dbReference type="SAM" id="SignalP"/>
    </source>
</evidence>
<feature type="chain" id="PRO_5046368022" evidence="1">
    <location>
        <begin position="24"/>
        <end position="272"/>
    </location>
</feature>
<evidence type="ECO:0000313" key="3">
    <source>
        <dbReference type="Proteomes" id="UP000831785"/>
    </source>
</evidence>
<accession>A0ABY4FBX3</accession>
<sequence>MIKYISWTVALLLWIHSCPLAYATAQIPDQLRYKGQEVRLFANPLEQWDKLESIRPKLFGSKPGCASTACWRNYMAHWEIIAGELYLLGIYSCCFSDDKLSANLKKLFGEKCINGKVKADWFSGEVLVPEGKLLRYEHMGYGSIYEKERIIQLKQGRVITEKIYDNSKSRTSVYETDSRKLLQFIYKNIVWHKLPQPVSNARVFVQFSANEQGIIDKVEIVKSYDSKYNNEAIRVVRLLSAWSIIYSHGKFQRMPWTVPITFSEENRKKYSQ</sequence>
<evidence type="ECO:0000313" key="2">
    <source>
        <dbReference type="EMBL" id="UOQ51956.1"/>
    </source>
</evidence>
<keyword evidence="3" id="KW-1185">Reference proteome</keyword>
<dbReference type="Proteomes" id="UP000831785">
    <property type="component" value="Chromosome"/>
</dbReference>
<proteinExistence type="predicted"/>
<dbReference type="RefSeq" id="WP_244715487.1">
    <property type="nucleotide sequence ID" value="NZ_CP095049.1"/>
</dbReference>
<reference evidence="2 3" key="1">
    <citation type="submission" date="2022-04" db="EMBL/GenBank/DDBJ databases">
        <title>Hymenobacter sp. isolated from the air.</title>
        <authorList>
            <person name="Won M."/>
            <person name="Lee C.-M."/>
            <person name="Woen H.-Y."/>
            <person name="Kwon S.-W."/>
        </authorList>
    </citation>
    <scope>NUCLEOTIDE SEQUENCE [LARGE SCALE GENOMIC DNA]</scope>
    <source>
        <strain evidence="3">5116 S-27</strain>
    </source>
</reference>
<keyword evidence="1" id="KW-0732">Signal</keyword>
<gene>
    <name evidence="2" type="ORF">MUN80_19600</name>
</gene>
<feature type="signal peptide" evidence="1">
    <location>
        <begin position="1"/>
        <end position="23"/>
    </location>
</feature>